<keyword evidence="2" id="KW-1185">Reference proteome</keyword>
<evidence type="ECO:0000313" key="1">
    <source>
        <dbReference type="EMBL" id="GGJ91626.1"/>
    </source>
</evidence>
<protein>
    <submittedName>
        <fullName evidence="1">Uncharacterized protein</fullName>
    </submittedName>
</protein>
<gene>
    <name evidence="1" type="ORF">GCM10011372_32620</name>
</gene>
<dbReference type="Proteomes" id="UP000636956">
    <property type="component" value="Unassembled WGS sequence"/>
</dbReference>
<name>A0A917PTU9_9MICO</name>
<dbReference type="EMBL" id="BMMD01000025">
    <property type="protein sequence ID" value="GGJ91626.1"/>
    <property type="molecule type" value="Genomic_DNA"/>
</dbReference>
<organism evidence="1 2">
    <name type="scientific">Agromyces bauzanensis</name>
    <dbReference type="NCBI Taxonomy" id="1308924"/>
    <lineage>
        <taxon>Bacteria</taxon>
        <taxon>Bacillati</taxon>
        <taxon>Actinomycetota</taxon>
        <taxon>Actinomycetes</taxon>
        <taxon>Micrococcales</taxon>
        <taxon>Microbacteriaceae</taxon>
        <taxon>Agromyces</taxon>
    </lineage>
</organism>
<evidence type="ECO:0000313" key="2">
    <source>
        <dbReference type="Proteomes" id="UP000636956"/>
    </source>
</evidence>
<reference evidence="1" key="1">
    <citation type="journal article" date="2014" name="Int. J. Syst. Evol. Microbiol.">
        <title>Complete genome sequence of Corynebacterium casei LMG S-19264T (=DSM 44701T), isolated from a smear-ripened cheese.</title>
        <authorList>
            <consortium name="US DOE Joint Genome Institute (JGI-PGF)"/>
            <person name="Walter F."/>
            <person name="Albersmeier A."/>
            <person name="Kalinowski J."/>
            <person name="Ruckert C."/>
        </authorList>
    </citation>
    <scope>NUCLEOTIDE SEQUENCE</scope>
    <source>
        <strain evidence="1">CGMCC 1.8984</strain>
    </source>
</reference>
<proteinExistence type="predicted"/>
<accession>A0A917PTU9</accession>
<dbReference type="AlphaFoldDB" id="A0A917PTU9"/>
<comment type="caution">
    <text evidence="1">The sequence shown here is derived from an EMBL/GenBank/DDBJ whole genome shotgun (WGS) entry which is preliminary data.</text>
</comment>
<sequence>MDAAFFTIEKDDAVVDCGDRDAVIFRGECAQARGEPGHDVEADFLIATGARNRRGGGRCLPYEQARVSLGDRDVGERLRRN</sequence>
<reference evidence="1" key="2">
    <citation type="submission" date="2020-09" db="EMBL/GenBank/DDBJ databases">
        <authorList>
            <person name="Sun Q."/>
            <person name="Zhou Y."/>
        </authorList>
    </citation>
    <scope>NUCLEOTIDE SEQUENCE</scope>
    <source>
        <strain evidence="1">CGMCC 1.8984</strain>
    </source>
</reference>